<dbReference type="Proteomes" id="UP000095038">
    <property type="component" value="Unassembled WGS sequence"/>
</dbReference>
<keyword evidence="2" id="KW-1185">Reference proteome</keyword>
<dbReference type="FunCoup" id="A0A1D2VIC4">
    <property type="interactions" value="33"/>
</dbReference>
<proteinExistence type="predicted"/>
<reference evidence="2" key="1">
    <citation type="submission" date="2016-05" db="EMBL/GenBank/DDBJ databases">
        <title>Comparative genomics of biotechnologically important yeasts.</title>
        <authorList>
            <consortium name="DOE Joint Genome Institute"/>
            <person name="Riley R."/>
            <person name="Haridas S."/>
            <person name="Wolfe K.H."/>
            <person name="Lopes M.R."/>
            <person name="Hittinger C.T."/>
            <person name="Goker M."/>
            <person name="Salamov A."/>
            <person name="Wisecaver J."/>
            <person name="Long T.M."/>
            <person name="Aerts A.L."/>
            <person name="Barry K."/>
            <person name="Choi C."/>
            <person name="Clum A."/>
            <person name="Coughlan A.Y."/>
            <person name="Deshpande S."/>
            <person name="Douglass A.P."/>
            <person name="Hanson S.J."/>
            <person name="Klenk H.-P."/>
            <person name="Labutti K."/>
            <person name="Lapidus A."/>
            <person name="Lindquist E."/>
            <person name="Lipzen A."/>
            <person name="Meier-Kolthoff J.P."/>
            <person name="Ohm R.A."/>
            <person name="Otillar R.P."/>
            <person name="Pangilinan J."/>
            <person name="Peng Y."/>
            <person name="Rokas A."/>
            <person name="Rosa C.A."/>
            <person name="Scheuner C."/>
            <person name="Sibirny A.A."/>
            <person name="Slot J.C."/>
            <person name="Stielow J.B."/>
            <person name="Sun H."/>
            <person name="Kurtzman C.P."/>
            <person name="Blackwell M."/>
            <person name="Grigoriev I.V."/>
            <person name="Jeffries T.W."/>
        </authorList>
    </citation>
    <scope>NUCLEOTIDE SEQUENCE [LARGE SCALE GENOMIC DNA]</scope>
    <source>
        <strain evidence="2">DSM 1968</strain>
    </source>
</reference>
<dbReference type="InParanoid" id="A0A1D2VIC4"/>
<evidence type="ECO:0000313" key="1">
    <source>
        <dbReference type="EMBL" id="ODV61406.1"/>
    </source>
</evidence>
<evidence type="ECO:0000313" key="2">
    <source>
        <dbReference type="Proteomes" id="UP000095038"/>
    </source>
</evidence>
<dbReference type="Pfam" id="PF10448">
    <property type="entry name" value="POC3_POC4"/>
    <property type="match status" value="1"/>
</dbReference>
<dbReference type="EMBL" id="KV454479">
    <property type="protein sequence ID" value="ODV61406.1"/>
    <property type="molecule type" value="Genomic_DNA"/>
</dbReference>
<accession>A0A1D2VIC4</accession>
<organism evidence="1 2">
    <name type="scientific">Ascoidea rubescens DSM 1968</name>
    <dbReference type="NCBI Taxonomy" id="1344418"/>
    <lineage>
        <taxon>Eukaryota</taxon>
        <taxon>Fungi</taxon>
        <taxon>Dikarya</taxon>
        <taxon>Ascomycota</taxon>
        <taxon>Saccharomycotina</taxon>
        <taxon>Saccharomycetes</taxon>
        <taxon>Ascoideaceae</taxon>
        <taxon>Ascoidea</taxon>
    </lineage>
</organism>
<sequence>MAESFSKTYSEELAAPFSDPIHICLTIPSKRPTLSEKNKIPIIVFLSKTGGNSDFGCYIYSIPNFLLNRSNDKQNEIVSTILNDSEENLLDITKRLSQLISKKFNCPSYVNVSGNIDIMESLGYIKTTIDFIDKKFDETEKSNSEK</sequence>
<dbReference type="AlphaFoldDB" id="A0A1D2VIC4"/>
<dbReference type="OrthoDB" id="3987408at2759"/>
<protein>
    <submittedName>
        <fullName evidence="1">Uncharacterized protein</fullName>
    </submittedName>
</protein>
<dbReference type="Gene3D" id="3.30.230.100">
    <property type="match status" value="1"/>
</dbReference>
<name>A0A1D2VIC4_9ASCO</name>
<dbReference type="RefSeq" id="XP_020047713.1">
    <property type="nucleotide sequence ID" value="XM_020193456.1"/>
</dbReference>
<gene>
    <name evidence="1" type="ORF">ASCRUDRAFT_7641</name>
</gene>
<dbReference type="GeneID" id="30967092"/>
<dbReference type="InterPro" id="IPR018854">
    <property type="entry name" value="Psome_chaperone_3/4"/>
</dbReference>